<feature type="domain" description="DUF4216" evidence="1">
    <location>
        <begin position="135"/>
        <end position="210"/>
    </location>
</feature>
<dbReference type="PANTHER" id="PTHR48258:SF6">
    <property type="entry name" value="LEUCINE-RICH REPEAT DOMAIN, L DOMAIN-CONTAINING PROTEIN"/>
    <property type="match status" value="1"/>
</dbReference>
<reference evidence="2" key="1">
    <citation type="journal article" date="2022" name="Int. J. Mol. Sci.">
        <title>Draft Genome of Tanacetum Coccineum: Genomic Comparison of Closely Related Tanacetum-Family Plants.</title>
        <authorList>
            <person name="Yamashiro T."/>
            <person name="Shiraishi A."/>
            <person name="Nakayama K."/>
            <person name="Satake H."/>
        </authorList>
    </citation>
    <scope>NUCLEOTIDE SEQUENCE</scope>
</reference>
<accession>A0ABQ4WWN4</accession>
<gene>
    <name evidence="2" type="ORF">Tco_0652110</name>
</gene>
<organism evidence="2 3">
    <name type="scientific">Tanacetum coccineum</name>
    <dbReference type="NCBI Taxonomy" id="301880"/>
    <lineage>
        <taxon>Eukaryota</taxon>
        <taxon>Viridiplantae</taxon>
        <taxon>Streptophyta</taxon>
        <taxon>Embryophyta</taxon>
        <taxon>Tracheophyta</taxon>
        <taxon>Spermatophyta</taxon>
        <taxon>Magnoliopsida</taxon>
        <taxon>eudicotyledons</taxon>
        <taxon>Gunneridae</taxon>
        <taxon>Pentapetalae</taxon>
        <taxon>asterids</taxon>
        <taxon>campanulids</taxon>
        <taxon>Asterales</taxon>
        <taxon>Asteraceae</taxon>
        <taxon>Asteroideae</taxon>
        <taxon>Anthemideae</taxon>
        <taxon>Anthemidinae</taxon>
        <taxon>Tanacetum</taxon>
    </lineage>
</organism>
<dbReference type="Pfam" id="PF13952">
    <property type="entry name" value="DUF4216"/>
    <property type="match status" value="1"/>
</dbReference>
<dbReference type="EMBL" id="BQNB010008998">
    <property type="protein sequence ID" value="GJS57326.1"/>
    <property type="molecule type" value="Genomic_DNA"/>
</dbReference>
<dbReference type="InterPro" id="IPR025312">
    <property type="entry name" value="DUF4216"/>
</dbReference>
<protein>
    <recommendedName>
        <fullName evidence="1">DUF4216 domain-containing protein</fullName>
    </recommendedName>
</protein>
<reference evidence="2" key="2">
    <citation type="submission" date="2022-01" db="EMBL/GenBank/DDBJ databases">
        <authorList>
            <person name="Yamashiro T."/>
            <person name="Shiraishi A."/>
            <person name="Satake H."/>
            <person name="Nakayama K."/>
        </authorList>
    </citation>
    <scope>NUCLEOTIDE SEQUENCE</scope>
</reference>
<name>A0ABQ4WWN4_9ASTR</name>
<evidence type="ECO:0000313" key="2">
    <source>
        <dbReference type="EMBL" id="GJS57326.1"/>
    </source>
</evidence>
<keyword evidence="3" id="KW-1185">Reference proteome</keyword>
<evidence type="ECO:0000259" key="1">
    <source>
        <dbReference type="Pfam" id="PF13952"/>
    </source>
</evidence>
<dbReference type="PANTHER" id="PTHR48258">
    <property type="entry name" value="DUF4218 DOMAIN-CONTAINING PROTEIN-RELATED"/>
    <property type="match status" value="1"/>
</dbReference>
<sequence>MPTKTKLVLEQTQQGASDEVLVFPMVAAASPRRIGKESFIRCDVATMKKVFWYVLHNSLEIDTYMDAFKSEFPDNVMKEEFPRWFEPKIRKLYIEKDPSCTDELFALACGPSSTPISVNSCVVNDVKFVLEEILQFAYTSFKVVLFRVKWFDTRNEGRHVKRFVTRNNITQIMTATASYKDQPYILATQAKLVFYLEDPARQTANLWKVVQDVNHQWGQDEVMIEDDA</sequence>
<evidence type="ECO:0000313" key="3">
    <source>
        <dbReference type="Proteomes" id="UP001151760"/>
    </source>
</evidence>
<comment type="caution">
    <text evidence="2">The sequence shown here is derived from an EMBL/GenBank/DDBJ whole genome shotgun (WGS) entry which is preliminary data.</text>
</comment>
<dbReference type="Proteomes" id="UP001151760">
    <property type="component" value="Unassembled WGS sequence"/>
</dbReference>
<proteinExistence type="predicted"/>